<evidence type="ECO:0000256" key="1">
    <source>
        <dbReference type="SAM" id="SignalP"/>
    </source>
</evidence>
<protein>
    <submittedName>
        <fullName evidence="2">Gliding motility lipoprotein GldB</fullName>
    </submittedName>
</protein>
<feature type="chain" id="PRO_5017548350" evidence="1">
    <location>
        <begin position="24"/>
        <end position="320"/>
    </location>
</feature>
<keyword evidence="2" id="KW-0449">Lipoprotein</keyword>
<dbReference type="AlphaFoldDB" id="A0A3D5IWC4"/>
<dbReference type="RefSeq" id="WP_013073212.1">
    <property type="nucleotide sequence ID" value="NZ_CAJXAW010000018.1"/>
</dbReference>
<dbReference type="InterPro" id="IPR019853">
    <property type="entry name" value="GldB-like"/>
</dbReference>
<evidence type="ECO:0000313" key="2">
    <source>
        <dbReference type="EMBL" id="HCV80175.1"/>
    </source>
</evidence>
<dbReference type="EMBL" id="DPMF01000085">
    <property type="protein sequence ID" value="HCV80175.1"/>
    <property type="molecule type" value="Genomic_DNA"/>
</dbReference>
<feature type="signal peptide" evidence="1">
    <location>
        <begin position="1"/>
        <end position="23"/>
    </location>
</feature>
<proteinExistence type="predicted"/>
<keyword evidence="1" id="KW-0732">Signal</keyword>
<dbReference type="NCBIfam" id="TIGR03514">
    <property type="entry name" value="GldB_lipo"/>
    <property type="match status" value="1"/>
</dbReference>
<organism evidence="2 3">
    <name type="scientific">Zunongwangia profunda</name>
    <dbReference type="NCBI Taxonomy" id="398743"/>
    <lineage>
        <taxon>Bacteria</taxon>
        <taxon>Pseudomonadati</taxon>
        <taxon>Bacteroidota</taxon>
        <taxon>Flavobacteriia</taxon>
        <taxon>Flavobacteriales</taxon>
        <taxon>Flavobacteriaceae</taxon>
        <taxon>Zunongwangia</taxon>
    </lineage>
</organism>
<dbReference type="OMA" id="WLGWQIV"/>
<accession>A0A3D5IWC4</accession>
<comment type="caution">
    <text evidence="2">The sequence shown here is derived from an EMBL/GenBank/DDBJ whole genome shotgun (WGS) entry which is preliminary data.</text>
</comment>
<sequence length="320" mass="38180">MMKRILFAFFLFLSLISCNSASKREEEIAKVNVDFKTIRFDKLFAEASPKQLPRLKEEFPYLFPEQFPDSVWIHKMKDTIQLEINREVEKKYPDFSESEDEFYALFQHIKFYFPDFEVPDVITVTSEVDYKNKTIYTGDYLFVSLDTYLGEDHKFYIGIVEYFKRNFTKDQIVPDAANSIAEKYVPRAKSRTFLANMIYYGKLLYLKDIWLPKLSNWRKIGYTKEQWQFAEANEEMIWRYFVDNELIFDTDSNLAPRFLYPAPFSKFYLSLDAETPDRLGQYIGWQMVKSYMGRNEVSIEQMLQADAETIFNNANYKPKK</sequence>
<dbReference type="Pfam" id="PF25594">
    <property type="entry name" value="GldB_lipo"/>
    <property type="match status" value="1"/>
</dbReference>
<name>A0A3D5IWC4_9FLAO</name>
<evidence type="ECO:0000313" key="3">
    <source>
        <dbReference type="Proteomes" id="UP000264330"/>
    </source>
</evidence>
<gene>
    <name evidence="2" type="primary">gldB</name>
    <name evidence="2" type="ORF">DGQ38_03915</name>
</gene>
<dbReference type="Proteomes" id="UP000264330">
    <property type="component" value="Unassembled WGS sequence"/>
</dbReference>
<reference evidence="2 3" key="1">
    <citation type="journal article" date="2018" name="Nat. Biotechnol.">
        <title>A standardized bacterial taxonomy based on genome phylogeny substantially revises the tree of life.</title>
        <authorList>
            <person name="Parks D.H."/>
            <person name="Chuvochina M."/>
            <person name="Waite D.W."/>
            <person name="Rinke C."/>
            <person name="Skarshewski A."/>
            <person name="Chaumeil P.A."/>
            <person name="Hugenholtz P."/>
        </authorList>
    </citation>
    <scope>NUCLEOTIDE SEQUENCE [LARGE SCALE GENOMIC DNA]</scope>
    <source>
        <strain evidence="2">UBA9359</strain>
    </source>
</reference>
<dbReference type="PROSITE" id="PS51257">
    <property type="entry name" value="PROKAR_LIPOPROTEIN"/>
    <property type="match status" value="1"/>
</dbReference>